<sequence>MKETIPAIVVSVIPLVLLALVSFNTPLLKSLYFLKANYAGFSATFGTLGYCTTGGNAVTNGTTVDANGCVGPTVGYTFDPDTIFGLSNPLFDI</sequence>
<proteinExistence type="predicted"/>
<gene>
    <name evidence="1" type="ORF">QFC20_006937</name>
</gene>
<accession>A0ACC2V4T6</accession>
<reference evidence="1" key="1">
    <citation type="submission" date="2023-04" db="EMBL/GenBank/DDBJ databases">
        <title>Draft Genome sequencing of Naganishia species isolated from polar environments using Oxford Nanopore Technology.</title>
        <authorList>
            <person name="Leo P."/>
            <person name="Venkateswaran K."/>
        </authorList>
    </citation>
    <scope>NUCLEOTIDE SEQUENCE</scope>
    <source>
        <strain evidence="1">MNA-CCFEE 5262</strain>
    </source>
</reference>
<dbReference type="EMBL" id="JASBWS010000141">
    <property type="protein sequence ID" value="KAJ9094204.1"/>
    <property type="molecule type" value="Genomic_DNA"/>
</dbReference>
<evidence type="ECO:0000313" key="2">
    <source>
        <dbReference type="Proteomes" id="UP001230649"/>
    </source>
</evidence>
<feature type="non-terminal residue" evidence="1">
    <location>
        <position position="93"/>
    </location>
</feature>
<keyword evidence="2" id="KW-1185">Reference proteome</keyword>
<dbReference type="Proteomes" id="UP001230649">
    <property type="component" value="Unassembled WGS sequence"/>
</dbReference>
<name>A0ACC2V4T6_9TREE</name>
<protein>
    <submittedName>
        <fullName evidence="1">Uncharacterized protein</fullName>
    </submittedName>
</protein>
<comment type="caution">
    <text evidence="1">The sequence shown here is derived from an EMBL/GenBank/DDBJ whole genome shotgun (WGS) entry which is preliminary data.</text>
</comment>
<organism evidence="1 2">
    <name type="scientific">Naganishia adeliensis</name>
    <dbReference type="NCBI Taxonomy" id="92952"/>
    <lineage>
        <taxon>Eukaryota</taxon>
        <taxon>Fungi</taxon>
        <taxon>Dikarya</taxon>
        <taxon>Basidiomycota</taxon>
        <taxon>Agaricomycotina</taxon>
        <taxon>Tremellomycetes</taxon>
        <taxon>Filobasidiales</taxon>
        <taxon>Filobasidiaceae</taxon>
        <taxon>Naganishia</taxon>
    </lineage>
</organism>
<evidence type="ECO:0000313" key="1">
    <source>
        <dbReference type="EMBL" id="KAJ9094204.1"/>
    </source>
</evidence>